<accession>A0A7X3MVJ7</accession>
<reference evidence="1 2" key="1">
    <citation type="submission" date="2019-12" db="EMBL/GenBank/DDBJ databases">
        <authorList>
            <person name="Yuan C.-G."/>
        </authorList>
    </citation>
    <scope>NUCLEOTIDE SEQUENCE [LARGE SCALE GENOMIC DNA]</scope>
    <source>
        <strain evidence="1 2">KCTC 23863</strain>
    </source>
</reference>
<name>A0A7X3MVJ7_9HYPH</name>
<sequence>MLLSDPFPLDRLPKPVQHAIQTEFQGRSPTLHEIVQILDTQWLTLPGMGPTRLARLRALLAESMGKQDQLSGLTRMTVAELLIRYDRLTVQQERLQAKLGKVRGEIWTTKLELWMRGIVPHAE</sequence>
<protein>
    <submittedName>
        <fullName evidence="1">Uncharacterized protein</fullName>
    </submittedName>
</protein>
<dbReference type="EMBL" id="WURB01000025">
    <property type="protein sequence ID" value="MXQ14036.1"/>
    <property type="molecule type" value="Genomic_DNA"/>
</dbReference>
<proteinExistence type="predicted"/>
<keyword evidence="2" id="KW-1185">Reference proteome</keyword>
<evidence type="ECO:0000313" key="1">
    <source>
        <dbReference type="EMBL" id="MXQ14036.1"/>
    </source>
</evidence>
<evidence type="ECO:0000313" key="2">
    <source>
        <dbReference type="Proteomes" id="UP000436483"/>
    </source>
</evidence>
<gene>
    <name evidence="1" type="ORF">GR328_21760</name>
</gene>
<dbReference type="Proteomes" id="UP000436483">
    <property type="component" value="Unassembled WGS sequence"/>
</dbReference>
<dbReference type="AlphaFoldDB" id="A0A7X3MVJ7"/>
<comment type="caution">
    <text evidence="1">The sequence shown here is derived from an EMBL/GenBank/DDBJ whole genome shotgun (WGS) entry which is preliminary data.</text>
</comment>
<reference evidence="1 2" key="2">
    <citation type="submission" date="2020-01" db="EMBL/GenBank/DDBJ databases">
        <title>Microvirga sp. nov., an arsenate reduction bacterium isolated from Tibet hotspring sediments.</title>
        <authorList>
            <person name="Xian W.-D."/>
            <person name="Li W.-J."/>
        </authorList>
    </citation>
    <scope>NUCLEOTIDE SEQUENCE [LARGE SCALE GENOMIC DNA]</scope>
    <source>
        <strain evidence="1 2">KCTC 23863</strain>
    </source>
</reference>
<dbReference type="RefSeq" id="WP_160887586.1">
    <property type="nucleotide sequence ID" value="NZ_WURB01000025.1"/>
</dbReference>
<dbReference type="OrthoDB" id="8019154at2"/>
<organism evidence="1 2">
    <name type="scientific">Microvirga makkahensis</name>
    <dbReference type="NCBI Taxonomy" id="1128670"/>
    <lineage>
        <taxon>Bacteria</taxon>
        <taxon>Pseudomonadati</taxon>
        <taxon>Pseudomonadota</taxon>
        <taxon>Alphaproteobacteria</taxon>
        <taxon>Hyphomicrobiales</taxon>
        <taxon>Methylobacteriaceae</taxon>
        <taxon>Microvirga</taxon>
    </lineage>
</organism>